<dbReference type="InterPro" id="IPR050700">
    <property type="entry name" value="YIM1/Zinc_Alcohol_DH_Fams"/>
</dbReference>
<dbReference type="AlphaFoldDB" id="A0A964T3I4"/>
<dbReference type="Gene3D" id="3.40.50.720">
    <property type="entry name" value="NAD(P)-binding Rossmann-like Domain"/>
    <property type="match status" value="1"/>
</dbReference>
<dbReference type="GO" id="GO:0016491">
    <property type="term" value="F:oxidoreductase activity"/>
    <property type="evidence" value="ECO:0007669"/>
    <property type="project" value="InterPro"/>
</dbReference>
<dbReference type="RefSeq" id="WP_161139218.1">
    <property type="nucleotide sequence ID" value="NZ_SPKJ01000007.1"/>
</dbReference>
<dbReference type="CDD" id="cd05289">
    <property type="entry name" value="MDR_like_2"/>
    <property type="match status" value="1"/>
</dbReference>
<keyword evidence="3" id="KW-1185">Reference proteome</keyword>
<dbReference type="SUPFAM" id="SSF50129">
    <property type="entry name" value="GroES-like"/>
    <property type="match status" value="1"/>
</dbReference>
<dbReference type="InterPro" id="IPR011032">
    <property type="entry name" value="GroES-like_sf"/>
</dbReference>
<dbReference type="InterPro" id="IPR036291">
    <property type="entry name" value="NAD(P)-bd_dom_sf"/>
</dbReference>
<dbReference type="InterPro" id="IPR020843">
    <property type="entry name" value="ER"/>
</dbReference>
<organism evidence="2 3">
    <name type="scientific">Propylenella binzhouense</name>
    <dbReference type="NCBI Taxonomy" id="2555902"/>
    <lineage>
        <taxon>Bacteria</taxon>
        <taxon>Pseudomonadati</taxon>
        <taxon>Pseudomonadota</taxon>
        <taxon>Alphaproteobacteria</taxon>
        <taxon>Hyphomicrobiales</taxon>
        <taxon>Propylenellaceae</taxon>
        <taxon>Propylenella</taxon>
    </lineage>
</organism>
<dbReference type="Gene3D" id="3.90.180.10">
    <property type="entry name" value="Medium-chain alcohol dehydrogenases, catalytic domain"/>
    <property type="match status" value="1"/>
</dbReference>
<dbReference type="SMART" id="SM00829">
    <property type="entry name" value="PKS_ER"/>
    <property type="match status" value="1"/>
</dbReference>
<dbReference type="PANTHER" id="PTHR11695:SF294">
    <property type="entry name" value="RETICULON-4-INTERACTING PROTEIN 1, MITOCHONDRIAL"/>
    <property type="match status" value="1"/>
</dbReference>
<dbReference type="SUPFAM" id="SSF51735">
    <property type="entry name" value="NAD(P)-binding Rossmann-fold domains"/>
    <property type="match status" value="1"/>
</dbReference>
<accession>A0A964T3I4</accession>
<dbReference type="EMBL" id="SPKJ01000007">
    <property type="protein sequence ID" value="MYZ46872.1"/>
    <property type="molecule type" value="Genomic_DNA"/>
</dbReference>
<name>A0A964T3I4_9HYPH</name>
<dbReference type="PANTHER" id="PTHR11695">
    <property type="entry name" value="ALCOHOL DEHYDROGENASE RELATED"/>
    <property type="match status" value="1"/>
</dbReference>
<comment type="caution">
    <text evidence="2">The sequence shown here is derived from an EMBL/GenBank/DDBJ whole genome shotgun (WGS) entry which is preliminary data.</text>
</comment>
<dbReference type="Pfam" id="PF13602">
    <property type="entry name" value="ADH_zinc_N_2"/>
    <property type="match status" value="1"/>
</dbReference>
<sequence length="307" mass="32247">MKTLEYNDYGQAPAIAERPAPQAAMGEVLVRVAGAALNPLDTKIHAGYMTDFFLAAFPYVPGTDISGTIEAIGDGVSGWKIGDEIIARLDPSKGGAFAEFAAVPADQLVRAPTSMPLAESAGLVTIGGTAWQILFDEFAVASGQRVLVHGAAGPVGAFATQLAVQAGAEVFATASAQDADYVRGLGAAQVIDYRNERFEDQLSDIDLVVDTVGGDVEERSLKVLKQGGTLIATPVPPDADRARAAGVEAKFVFHRSDAAKLGHVAERADHGVKVRLDRMVRFEEGADAFARQAGGDAKGKIIFKPRN</sequence>
<proteinExistence type="predicted"/>
<evidence type="ECO:0000259" key="1">
    <source>
        <dbReference type="SMART" id="SM00829"/>
    </source>
</evidence>
<dbReference type="OrthoDB" id="9792321at2"/>
<evidence type="ECO:0000313" key="3">
    <source>
        <dbReference type="Proteomes" id="UP000773614"/>
    </source>
</evidence>
<evidence type="ECO:0000313" key="2">
    <source>
        <dbReference type="EMBL" id="MYZ46872.1"/>
    </source>
</evidence>
<gene>
    <name evidence="2" type="ORF">E4O86_03985</name>
</gene>
<feature type="domain" description="Enoyl reductase (ER)" evidence="1">
    <location>
        <begin position="10"/>
        <end position="303"/>
    </location>
</feature>
<dbReference type="InterPro" id="IPR013154">
    <property type="entry name" value="ADH-like_N"/>
</dbReference>
<reference evidence="2" key="1">
    <citation type="submission" date="2019-03" db="EMBL/GenBank/DDBJ databases">
        <title>Afifella sp. nov., isolated from activated sludge.</title>
        <authorList>
            <person name="Li Q."/>
            <person name="Liu Y."/>
        </authorList>
    </citation>
    <scope>NUCLEOTIDE SEQUENCE</scope>
    <source>
        <strain evidence="2">L72</strain>
    </source>
</reference>
<dbReference type="Proteomes" id="UP000773614">
    <property type="component" value="Unassembled WGS sequence"/>
</dbReference>
<dbReference type="Pfam" id="PF08240">
    <property type="entry name" value="ADH_N"/>
    <property type="match status" value="1"/>
</dbReference>
<protein>
    <submittedName>
        <fullName evidence="2">NADP-dependent oxidoreductase</fullName>
    </submittedName>
</protein>